<dbReference type="OrthoDB" id="6434384at2759"/>
<evidence type="ECO:0000313" key="2">
    <source>
        <dbReference type="Proteomes" id="UP000499080"/>
    </source>
</evidence>
<dbReference type="InterPro" id="IPR005312">
    <property type="entry name" value="DUF1759"/>
</dbReference>
<comment type="caution">
    <text evidence="1">The sequence shown here is derived from an EMBL/GenBank/DDBJ whole genome shotgun (WGS) entry which is preliminary data.</text>
</comment>
<dbReference type="GO" id="GO:0071897">
    <property type="term" value="P:DNA biosynthetic process"/>
    <property type="evidence" value="ECO:0007669"/>
    <property type="project" value="UniProtKB-ARBA"/>
</dbReference>
<evidence type="ECO:0000313" key="1">
    <source>
        <dbReference type="EMBL" id="GBL59293.1"/>
    </source>
</evidence>
<dbReference type="AlphaFoldDB" id="A0A4Y1ZNH8"/>
<feature type="non-terminal residue" evidence="1">
    <location>
        <position position="1"/>
    </location>
</feature>
<dbReference type="Proteomes" id="UP000499080">
    <property type="component" value="Unassembled WGS sequence"/>
</dbReference>
<protein>
    <recommendedName>
        <fullName evidence="3">Peptidase aspartic putative domain-containing protein</fullName>
    </recommendedName>
</protein>
<accession>A0A4Y1ZNH8</accession>
<gene>
    <name evidence="1" type="ORF">AVEN_16328_1</name>
</gene>
<dbReference type="Pfam" id="PF03564">
    <property type="entry name" value="DUF1759"/>
    <property type="match status" value="1"/>
</dbReference>
<dbReference type="PANTHER" id="PTHR47331">
    <property type="entry name" value="PHD-TYPE DOMAIN-CONTAINING PROTEIN"/>
    <property type="match status" value="1"/>
</dbReference>
<evidence type="ECO:0008006" key="3">
    <source>
        <dbReference type="Google" id="ProtNLM"/>
    </source>
</evidence>
<dbReference type="SUPFAM" id="SSF56672">
    <property type="entry name" value="DNA/RNA polymerases"/>
    <property type="match status" value="1"/>
</dbReference>
<organism evidence="1 2">
    <name type="scientific">Araneus ventricosus</name>
    <name type="common">Orbweaver spider</name>
    <name type="synonym">Epeira ventricosa</name>
    <dbReference type="NCBI Taxonomy" id="182803"/>
    <lineage>
        <taxon>Eukaryota</taxon>
        <taxon>Metazoa</taxon>
        <taxon>Ecdysozoa</taxon>
        <taxon>Arthropoda</taxon>
        <taxon>Chelicerata</taxon>
        <taxon>Arachnida</taxon>
        <taxon>Araneae</taxon>
        <taxon>Araneomorphae</taxon>
        <taxon>Entelegynae</taxon>
        <taxon>Araneoidea</taxon>
        <taxon>Araneidae</taxon>
        <taxon>Araneus</taxon>
    </lineage>
</organism>
<reference evidence="1 2" key="1">
    <citation type="journal article" date="2019" name="Sci. Rep.">
        <title>Orb-weaving spider Araneus ventricosus genome elucidates the spidroin gene catalogue.</title>
        <authorList>
            <person name="Kono N."/>
            <person name="Nakamura H."/>
            <person name="Ohtoshi R."/>
            <person name="Moran D.A.P."/>
            <person name="Shinohara A."/>
            <person name="Yoshida Y."/>
            <person name="Fujiwara M."/>
            <person name="Mori M."/>
            <person name="Tomita M."/>
            <person name="Arakawa K."/>
        </authorList>
    </citation>
    <scope>NUCLEOTIDE SEQUENCE [LARGE SCALE GENOMIC DNA]</scope>
</reference>
<sequence>VPSAGLRVLWKIDDELLKEAPELTQLSILKSQISDKFARLETCQAEITNLILKTEDAEQAYEEDFLSAEKYRDNYIDLCSQIEQLYLKDSSTKDFSERRKFKLPKIELKKFDGDAKNYLTFWSQFRKIHEDSSIPNEDKFQYLLQAVVPKSKAARVVESFPATADNYQKTISQLQERFGRNDLLVQIYVRDLLSMVMKNAATGRSKTDLPALYDELEAKIRALERLGRTQEKYGDFLSPLVESCLPEEVLVAWERSRNHSFTETKESRTLEQLLNFLRQEVKGEEMVNLARTGFASNQSTRRKELHNDHVKQSESTTASALVSLQTPGKIIHNCIFCDKSHPSEKCFSARKMNLAAKQKLLLKKGACFSCLKKAGHLSKFCNVKNQLNCSHCNNHHFDIMCDKNNESKCVPKSENSLSNCSKSETIFLQTLWVLIRYQGQQELIRVVMDSGSQSSYISEKIVTQLKASPLRTEHFEVLSEKTICDFIPRIENKQILNELKRKKIDFTDSFRNETEINLLIGADVLGKLLTGNTVELESGLTAVETKLGWTVFGKGSYEKDNILTTLSMHSMNVPINKLWQLEVLGISSPTETEKEKGDLDLNDFNDKMKILPDGRYEVELPWKYDSKNLPSNKELVWKRHDRMINRFGKGEFFSDYQKVFQDWEKLNIIERVPDFELNRECHYLSHRPVFKLVSQTTKIRPVFDASASQRGNPSLNECLYKGINLMELIPDILDRFRMYPIGISADIEKSFLMLSVAPKDRDFLRFFYPCNDVELIYRHCGIVFGVSSSPFLLNATIMHLLENCTEFYDVVQKLKYSFYVDNCLTGVHNVSEAEDFIEKAKLIIAKGCFNLRGWESNVECKHASKNSGNTSVLGIIWNLDEDTLKCKIDFEILSCETKIT</sequence>
<dbReference type="EMBL" id="BGPR01076089">
    <property type="protein sequence ID" value="GBL59293.1"/>
    <property type="molecule type" value="Genomic_DNA"/>
</dbReference>
<dbReference type="PANTHER" id="PTHR47331:SF1">
    <property type="entry name" value="GAG-LIKE PROTEIN"/>
    <property type="match status" value="1"/>
</dbReference>
<proteinExistence type="predicted"/>
<name>A0A4Y1ZNH8_ARAVE</name>
<keyword evidence="2" id="KW-1185">Reference proteome</keyword>
<dbReference type="InterPro" id="IPR043502">
    <property type="entry name" value="DNA/RNA_pol_sf"/>
</dbReference>